<evidence type="ECO:0000313" key="2">
    <source>
        <dbReference type="EMBL" id="TVT43485.1"/>
    </source>
</evidence>
<protein>
    <submittedName>
        <fullName evidence="2">Uncharacterized protein</fullName>
    </submittedName>
</protein>
<keyword evidence="1" id="KW-0812">Transmembrane</keyword>
<feature type="transmembrane region" description="Helical" evidence="1">
    <location>
        <begin position="6"/>
        <end position="26"/>
    </location>
</feature>
<keyword evidence="3" id="KW-1185">Reference proteome</keyword>
<dbReference type="Proteomes" id="UP000317624">
    <property type="component" value="Unassembled WGS sequence"/>
</dbReference>
<comment type="caution">
    <text evidence="2">The sequence shown here is derived from an EMBL/GenBank/DDBJ whole genome shotgun (WGS) entry which is preliminary data.</text>
</comment>
<organism evidence="2 3">
    <name type="scientific">Hymenobacter setariae</name>
    <dbReference type="NCBI Taxonomy" id="2594794"/>
    <lineage>
        <taxon>Bacteria</taxon>
        <taxon>Pseudomonadati</taxon>
        <taxon>Bacteroidota</taxon>
        <taxon>Cytophagia</taxon>
        <taxon>Cytophagales</taxon>
        <taxon>Hymenobacteraceae</taxon>
        <taxon>Hymenobacter</taxon>
    </lineage>
</organism>
<dbReference type="RefSeq" id="WP_144845024.1">
    <property type="nucleotide sequence ID" value="NZ_VMRJ01000001.1"/>
</dbReference>
<gene>
    <name evidence="2" type="ORF">FNT36_05200</name>
</gene>
<dbReference type="OrthoDB" id="885275at2"/>
<accession>A0A558C3W5</accession>
<name>A0A558C3W5_9BACT</name>
<evidence type="ECO:0000256" key="1">
    <source>
        <dbReference type="SAM" id="Phobius"/>
    </source>
</evidence>
<keyword evidence="1" id="KW-0472">Membrane</keyword>
<dbReference type="EMBL" id="VMRJ01000001">
    <property type="protein sequence ID" value="TVT43485.1"/>
    <property type="molecule type" value="Genomic_DNA"/>
</dbReference>
<keyword evidence="1" id="KW-1133">Transmembrane helix</keyword>
<reference evidence="2 3" key="1">
    <citation type="submission" date="2019-07" db="EMBL/GenBank/DDBJ databases">
        <title>Hymenobacter sp. straun FUR1 Genome sequencing and assembly.</title>
        <authorList>
            <person name="Chhetri G."/>
        </authorList>
    </citation>
    <scope>NUCLEOTIDE SEQUENCE [LARGE SCALE GENOMIC DNA]</scope>
    <source>
        <strain evidence="2 3">Fur1</strain>
    </source>
</reference>
<evidence type="ECO:0000313" key="3">
    <source>
        <dbReference type="Proteomes" id="UP000317624"/>
    </source>
</evidence>
<sequence>MKKAFYPELLWVLCALVAAGIGWLLVRRGATPNDRAAVEKALREVQPADVESLTVYPLVAGAGPTRPYQVREAARLRRLVPALRQLRPVAAADSAAFQPLLEATLVVRLAAAPAEAWQLHSRTLVFRLATSGQGEVAQLAQTNYFYHATALSRGLWQLRDSLARP</sequence>
<dbReference type="AlphaFoldDB" id="A0A558C3W5"/>
<proteinExistence type="predicted"/>